<evidence type="ECO:0000313" key="9">
    <source>
        <dbReference type="EMBL" id="THF72929.1"/>
    </source>
</evidence>
<dbReference type="PANTHER" id="PTHR43817:SF1">
    <property type="entry name" value="HYDROLASE, FAMILY 43, PUTATIVE (AFU_ORTHOLOGUE AFUA_3G01660)-RELATED"/>
    <property type="match status" value="1"/>
</dbReference>
<keyword evidence="2" id="KW-0732">Signal</keyword>
<evidence type="ECO:0000256" key="4">
    <source>
        <dbReference type="ARBA" id="ARBA00023295"/>
    </source>
</evidence>
<evidence type="ECO:0000256" key="6">
    <source>
        <dbReference type="PIRSR" id="PIRSR606710-2"/>
    </source>
</evidence>
<gene>
    <name evidence="9" type="ORF">E6C55_31170</name>
</gene>
<evidence type="ECO:0000256" key="1">
    <source>
        <dbReference type="ARBA" id="ARBA00009865"/>
    </source>
</evidence>
<evidence type="ECO:0000256" key="5">
    <source>
        <dbReference type="PIRSR" id="PIRSR606710-1"/>
    </source>
</evidence>
<dbReference type="InterPro" id="IPR006710">
    <property type="entry name" value="Glyco_hydro_43"/>
</dbReference>
<dbReference type="Proteomes" id="UP000310636">
    <property type="component" value="Unassembled WGS sequence"/>
</dbReference>
<organism evidence="9 10">
    <name type="scientific">Cohnella fermenti</name>
    <dbReference type="NCBI Taxonomy" id="2565925"/>
    <lineage>
        <taxon>Bacteria</taxon>
        <taxon>Bacillati</taxon>
        <taxon>Bacillota</taxon>
        <taxon>Bacilli</taxon>
        <taxon>Bacillales</taxon>
        <taxon>Paenibacillaceae</taxon>
        <taxon>Cohnella</taxon>
    </lineage>
</organism>
<dbReference type="InterPro" id="IPR011081">
    <property type="entry name" value="Big_4"/>
</dbReference>
<dbReference type="CDD" id="cd18817">
    <property type="entry name" value="GH43f_LbAraf43-like"/>
    <property type="match status" value="1"/>
</dbReference>
<accession>A0A4S4BHH6</accession>
<dbReference type="Gene3D" id="2.115.10.20">
    <property type="entry name" value="Glycosyl hydrolase domain, family 43"/>
    <property type="match status" value="1"/>
</dbReference>
<sequence length="390" mass="43757">MKVVNVRTIEIRTNVGAAPILPAAAEVLLEGGAIATFPVEWERVDASAAEQPGSFEVRGKLLEDRYPNPLVPNRADPHVLKHTDGYYYFTGSVPEYDRLVLRRSRTVAGLSTAEEKVIWRKHERGEMGNHIWAPELHRIDGKWYIYFAAGAAEDKWAIRPYVLENANDDPLSGHWVEKGKIELPDESFSLDATTFELRGIRYLLWAQIIGDSSLYIARMDTPWSIAGEPVRISQPEHEWEIQGHRVNEGPAVLQRNGRVFVAYSASATDDRYCMGLLTASMDSDLLEPASWRKSPEPVFVSDPSSEQYGPGHNSFTVSEDGAAELIVYHARPYKELQGEALYDPNRHARVQRFVWLPDGTPFFGTPGWTLETGGRTAIARVTVEARDPAE</sequence>
<comment type="similarity">
    <text evidence="1 7">Belongs to the glycosyl hydrolase 43 family.</text>
</comment>
<evidence type="ECO:0000256" key="3">
    <source>
        <dbReference type="ARBA" id="ARBA00022801"/>
    </source>
</evidence>
<dbReference type="AlphaFoldDB" id="A0A4S4BHH6"/>
<protein>
    <submittedName>
        <fullName evidence="9">Alpha-N-arabinofuranosidase</fullName>
    </submittedName>
</protein>
<dbReference type="PANTHER" id="PTHR43817">
    <property type="entry name" value="GLYCOSYL HYDROLASE"/>
    <property type="match status" value="1"/>
</dbReference>
<keyword evidence="3 7" id="KW-0378">Hydrolase</keyword>
<feature type="domain" description="Bacterial Ig-like" evidence="8">
    <location>
        <begin position="8"/>
        <end position="60"/>
    </location>
</feature>
<dbReference type="Pfam" id="PF04616">
    <property type="entry name" value="Glyco_hydro_43"/>
    <property type="match status" value="1"/>
</dbReference>
<proteinExistence type="inferred from homology"/>
<dbReference type="InterPro" id="IPR023296">
    <property type="entry name" value="Glyco_hydro_beta-prop_sf"/>
</dbReference>
<dbReference type="OrthoDB" id="177947at2"/>
<dbReference type="SUPFAM" id="SSF75005">
    <property type="entry name" value="Arabinanase/levansucrase/invertase"/>
    <property type="match status" value="1"/>
</dbReference>
<evidence type="ECO:0000256" key="7">
    <source>
        <dbReference type="RuleBase" id="RU361187"/>
    </source>
</evidence>
<reference evidence="9 10" key="1">
    <citation type="submission" date="2019-04" db="EMBL/GenBank/DDBJ databases">
        <title>Cohnella sp. nov. isolated from preserved vegetables.</title>
        <authorList>
            <person name="Lin S.-Y."/>
            <person name="Hung M.-H."/>
            <person name="Young C.-C."/>
        </authorList>
    </citation>
    <scope>NUCLEOTIDE SEQUENCE [LARGE SCALE GENOMIC DNA]</scope>
    <source>
        <strain evidence="9 10">CC-MHH1044</strain>
    </source>
</reference>
<dbReference type="EMBL" id="SSOB01000066">
    <property type="protein sequence ID" value="THF72929.1"/>
    <property type="molecule type" value="Genomic_DNA"/>
</dbReference>
<dbReference type="GO" id="GO:0005975">
    <property type="term" value="P:carbohydrate metabolic process"/>
    <property type="evidence" value="ECO:0007669"/>
    <property type="project" value="InterPro"/>
</dbReference>
<dbReference type="RefSeq" id="WP_136373755.1">
    <property type="nucleotide sequence ID" value="NZ_SSOB01000066.1"/>
</dbReference>
<feature type="active site" description="Proton donor" evidence="5">
    <location>
        <position position="248"/>
    </location>
</feature>
<dbReference type="GO" id="GO:0004553">
    <property type="term" value="F:hydrolase activity, hydrolyzing O-glycosyl compounds"/>
    <property type="evidence" value="ECO:0007669"/>
    <property type="project" value="InterPro"/>
</dbReference>
<keyword evidence="10" id="KW-1185">Reference proteome</keyword>
<dbReference type="Pfam" id="PF07532">
    <property type="entry name" value="Big_4"/>
    <property type="match status" value="1"/>
</dbReference>
<evidence type="ECO:0000256" key="2">
    <source>
        <dbReference type="ARBA" id="ARBA00022729"/>
    </source>
</evidence>
<evidence type="ECO:0000313" key="10">
    <source>
        <dbReference type="Proteomes" id="UP000310636"/>
    </source>
</evidence>
<evidence type="ECO:0000259" key="8">
    <source>
        <dbReference type="Pfam" id="PF07532"/>
    </source>
</evidence>
<name>A0A4S4BHH6_9BACL</name>
<feature type="active site" description="Proton acceptor" evidence="5">
    <location>
        <position position="76"/>
    </location>
</feature>
<comment type="caution">
    <text evidence="9">The sequence shown here is derived from an EMBL/GenBank/DDBJ whole genome shotgun (WGS) entry which is preliminary data.</text>
</comment>
<keyword evidence="4 7" id="KW-0326">Glycosidase</keyword>
<feature type="site" description="Important for catalytic activity, responsible for pKa modulation of the active site Glu and correct orientation of both the proton donor and substrate" evidence="6">
    <location>
        <position position="191"/>
    </location>
</feature>